<dbReference type="GO" id="GO:0044780">
    <property type="term" value="P:bacterial-type flagellum assembly"/>
    <property type="evidence" value="ECO:0007669"/>
    <property type="project" value="InterPro"/>
</dbReference>
<evidence type="ECO:0000259" key="9">
    <source>
        <dbReference type="Pfam" id="PF21159"/>
    </source>
</evidence>
<feature type="domain" description="Flagellar hook-associated protein 1 D2-like" evidence="8">
    <location>
        <begin position="337"/>
        <end position="415"/>
    </location>
</feature>
<dbReference type="PANTHER" id="PTHR30033">
    <property type="entry name" value="FLAGELLAR HOOK-ASSOCIATED PROTEIN 1"/>
    <property type="match status" value="1"/>
</dbReference>
<dbReference type="InterPro" id="IPR002371">
    <property type="entry name" value="FlgK"/>
</dbReference>
<comment type="subcellular location">
    <subcellularLocation>
        <location evidence="1">Bacterial flagellum</location>
    </subcellularLocation>
    <subcellularLocation>
        <location evidence="2">Secreted</location>
    </subcellularLocation>
</comment>
<dbReference type="InterPro" id="IPR049474">
    <property type="entry name" value="FlgK_D3"/>
</dbReference>
<dbReference type="SUPFAM" id="SSF64518">
    <property type="entry name" value="Phase 1 flagellin"/>
    <property type="match status" value="2"/>
</dbReference>
<keyword evidence="5" id="KW-0964">Secreted</keyword>
<keyword evidence="11" id="KW-0966">Cell projection</keyword>
<evidence type="ECO:0000259" key="8">
    <source>
        <dbReference type="Pfam" id="PF21158"/>
    </source>
</evidence>
<evidence type="ECO:0000256" key="2">
    <source>
        <dbReference type="ARBA" id="ARBA00004613"/>
    </source>
</evidence>
<dbReference type="AlphaFoldDB" id="A0A6L6QG07"/>
<dbReference type="NCBIfam" id="TIGR02492">
    <property type="entry name" value="flgK_ends"/>
    <property type="match status" value="1"/>
</dbReference>
<keyword evidence="12" id="KW-1185">Reference proteome</keyword>
<dbReference type="PANTHER" id="PTHR30033:SF1">
    <property type="entry name" value="FLAGELLAR HOOK-ASSOCIATED PROTEIN 1"/>
    <property type="match status" value="1"/>
</dbReference>
<dbReference type="InterPro" id="IPR049119">
    <property type="entry name" value="FlgK_D2-like"/>
</dbReference>
<dbReference type="Pfam" id="PF21159">
    <property type="entry name" value="FlgK_2nd"/>
    <property type="match status" value="1"/>
</dbReference>
<dbReference type="PRINTS" id="PR01005">
    <property type="entry name" value="FLGHOOKAP1"/>
</dbReference>
<dbReference type="GO" id="GO:0005198">
    <property type="term" value="F:structural molecule activity"/>
    <property type="evidence" value="ECO:0007669"/>
    <property type="project" value="InterPro"/>
</dbReference>
<reference evidence="11 12" key="1">
    <citation type="submission" date="2019-11" db="EMBL/GenBank/DDBJ databases">
        <title>Type strains purchased from KCTC, JCM and DSMZ.</title>
        <authorList>
            <person name="Lu H."/>
        </authorList>
    </citation>
    <scope>NUCLEOTIDE SEQUENCE [LARGE SCALE GENOMIC DNA]</scope>
    <source>
        <strain evidence="11 12">JCM 31587</strain>
    </source>
</reference>
<evidence type="ECO:0000256" key="1">
    <source>
        <dbReference type="ARBA" id="ARBA00004365"/>
    </source>
</evidence>
<feature type="domain" description="Flagellar hook-associated protein 1 D3" evidence="9">
    <location>
        <begin position="438"/>
        <end position="541"/>
    </location>
</feature>
<dbReference type="Pfam" id="PF21158">
    <property type="entry name" value="flgK_1st_1"/>
    <property type="match status" value="1"/>
</dbReference>
<dbReference type="GO" id="GO:0005576">
    <property type="term" value="C:extracellular region"/>
    <property type="evidence" value="ECO:0007669"/>
    <property type="project" value="UniProtKB-SubCell"/>
</dbReference>
<evidence type="ECO:0000256" key="5">
    <source>
        <dbReference type="ARBA" id="ARBA00022525"/>
    </source>
</evidence>
<keyword evidence="6" id="KW-0975">Bacterial flagellum</keyword>
<keyword evidence="11" id="KW-0969">Cilium</keyword>
<proteinExistence type="inferred from homology"/>
<evidence type="ECO:0000256" key="3">
    <source>
        <dbReference type="ARBA" id="ARBA00009677"/>
    </source>
</evidence>
<name>A0A6L6QG07_9BURK</name>
<dbReference type="InterPro" id="IPR053927">
    <property type="entry name" value="FlgK_helical"/>
</dbReference>
<keyword evidence="11" id="KW-0282">Flagellum</keyword>
<organism evidence="11 12">
    <name type="scientific">Massilia eburnea</name>
    <dbReference type="NCBI Taxonomy" id="1776165"/>
    <lineage>
        <taxon>Bacteria</taxon>
        <taxon>Pseudomonadati</taxon>
        <taxon>Pseudomonadota</taxon>
        <taxon>Betaproteobacteria</taxon>
        <taxon>Burkholderiales</taxon>
        <taxon>Oxalobacteraceae</taxon>
        <taxon>Telluria group</taxon>
        <taxon>Massilia</taxon>
    </lineage>
</organism>
<comment type="caution">
    <text evidence="11">The sequence shown here is derived from an EMBL/GenBank/DDBJ whole genome shotgun (WGS) entry which is preliminary data.</text>
</comment>
<dbReference type="Pfam" id="PF06429">
    <property type="entry name" value="Flg_bbr_C"/>
    <property type="match status" value="1"/>
</dbReference>
<protein>
    <recommendedName>
        <fullName evidence="4">Flagellar hook-associated protein 1</fullName>
    </recommendedName>
</protein>
<dbReference type="OrthoDB" id="9802553at2"/>
<dbReference type="Pfam" id="PF22638">
    <property type="entry name" value="FlgK_D1"/>
    <property type="match status" value="1"/>
</dbReference>
<accession>A0A6L6QG07</accession>
<dbReference type="InterPro" id="IPR010930">
    <property type="entry name" value="Flg_bb/hook_C_dom"/>
</dbReference>
<dbReference type="Proteomes" id="UP000472320">
    <property type="component" value="Unassembled WGS sequence"/>
</dbReference>
<feature type="domain" description="Flagellar basal-body/hook protein C-terminal" evidence="7">
    <location>
        <begin position="609"/>
        <end position="648"/>
    </location>
</feature>
<dbReference type="RefSeq" id="WP_155454002.1">
    <property type="nucleotide sequence ID" value="NZ_WNKX01000006.1"/>
</dbReference>
<evidence type="ECO:0000259" key="10">
    <source>
        <dbReference type="Pfam" id="PF22638"/>
    </source>
</evidence>
<feature type="domain" description="Flagellar hook-associated protein FlgK helical" evidence="10">
    <location>
        <begin position="92"/>
        <end position="325"/>
    </location>
</feature>
<comment type="similarity">
    <text evidence="3">Belongs to the flagella basal body rod proteins family.</text>
</comment>
<gene>
    <name evidence="11" type="primary">flgK</name>
    <name evidence="11" type="ORF">GM658_10595</name>
</gene>
<evidence type="ECO:0000313" key="11">
    <source>
        <dbReference type="EMBL" id="MTW11050.1"/>
    </source>
</evidence>
<evidence type="ECO:0000256" key="6">
    <source>
        <dbReference type="ARBA" id="ARBA00023143"/>
    </source>
</evidence>
<sequence>MSLLSIGKSGLLAAQAGLATTGHNITNANVTGYNRQVVVQGTTPPLQTGDGFIGTGTEVAQIKRVYDDFLNRQLLGAQTNQASLETYSNQINQIDNLLADTTVGLSPALQDFFKSVQTADANPQSTATRQAMLSSAQSLASRFNGIAGRLKEMQQGVNSGITASVNEVNSFARRIADLNNTIAGLSVDPSALPNDLMDQRDALIAELNKQVALTVRPGENNMLNISFGTGQPLVIGNRAQELATQNSPFDPERIVVGYQTQGKFSPLPDSVITGGQLGGLIDFRNSGLDVANANLGKVAAGLADAFNDQHKLGVDLNGQMGGNFFKDIHAYVGYDNRNSPSSTVKVDATIVDASALTTSDYDINYNGTDFIVTRASDGATTTINPYPQTQPQVIDGVAFSITGAAGGPDHFLVRPTYNAAQDFGVELQDKNKIALAAPISTSVPNTNTGTGKISAGAVNANYLLPGNQLAAPVTLTYNKAANTFTGFPATAAVDVTVNGTTTTYPAGTPVPYTDGATMTFQGIEFSITGNPANNDTFTVSPGSGVGDARNGTLLAGLQSKNILDGGHATFQAGYAQMVNFVGNKAREVQIASTAADTTVQQAQAARDSVSGVNLDEEASNLLRYQQAYQAAGKIMQVANTLFDTLLSLNQ</sequence>
<evidence type="ECO:0000256" key="4">
    <source>
        <dbReference type="ARBA" id="ARBA00016244"/>
    </source>
</evidence>
<dbReference type="GO" id="GO:0009424">
    <property type="term" value="C:bacterial-type flagellum hook"/>
    <property type="evidence" value="ECO:0007669"/>
    <property type="project" value="InterPro"/>
</dbReference>
<evidence type="ECO:0000313" key="12">
    <source>
        <dbReference type="Proteomes" id="UP000472320"/>
    </source>
</evidence>
<evidence type="ECO:0000259" key="7">
    <source>
        <dbReference type="Pfam" id="PF06429"/>
    </source>
</evidence>
<dbReference type="EMBL" id="WNKX01000006">
    <property type="protein sequence ID" value="MTW11050.1"/>
    <property type="molecule type" value="Genomic_DNA"/>
</dbReference>